<dbReference type="EMBL" id="JAVREJ010000023">
    <property type="protein sequence ID" value="MDT0352904.1"/>
    <property type="molecule type" value="Genomic_DNA"/>
</dbReference>
<feature type="region of interest" description="Disordered" evidence="1">
    <location>
        <begin position="1426"/>
        <end position="1452"/>
    </location>
</feature>
<feature type="domain" description="TrwC relaxase" evidence="2">
    <location>
        <begin position="12"/>
        <end position="369"/>
    </location>
</feature>
<dbReference type="NCBIfam" id="NF041492">
    <property type="entry name" value="MobF"/>
    <property type="match status" value="1"/>
</dbReference>
<dbReference type="CDD" id="cd18809">
    <property type="entry name" value="SF1_C_RecD"/>
    <property type="match status" value="1"/>
</dbReference>
<dbReference type="SUPFAM" id="SSF55464">
    <property type="entry name" value="Origin of replication-binding domain, RBD-like"/>
    <property type="match status" value="1"/>
</dbReference>
<reference evidence="4" key="1">
    <citation type="submission" date="2023-07" db="EMBL/GenBank/DDBJ databases">
        <title>30 novel species of actinomycetes from the DSMZ collection.</title>
        <authorList>
            <person name="Nouioui I."/>
        </authorList>
    </citation>
    <scope>NUCLEOTIDE SEQUENCE [LARGE SCALE GENOMIC DNA]</scope>
    <source>
        <strain evidence="4">DSM 45834</strain>
    </source>
</reference>
<dbReference type="Gene3D" id="3.40.50.300">
    <property type="entry name" value="P-loop containing nucleotide triphosphate hydrolases"/>
    <property type="match status" value="1"/>
</dbReference>
<dbReference type="Pfam" id="PF08751">
    <property type="entry name" value="TrwC"/>
    <property type="match status" value="1"/>
</dbReference>
<gene>
    <name evidence="3" type="primary">mobF</name>
    <name evidence="3" type="ORF">RM445_25615</name>
</gene>
<dbReference type="Pfam" id="PF13604">
    <property type="entry name" value="AAA_30"/>
    <property type="match status" value="1"/>
</dbReference>
<dbReference type="Proteomes" id="UP001183202">
    <property type="component" value="Unassembled WGS sequence"/>
</dbReference>
<evidence type="ECO:0000259" key="2">
    <source>
        <dbReference type="Pfam" id="PF08751"/>
    </source>
</evidence>
<evidence type="ECO:0000256" key="1">
    <source>
        <dbReference type="SAM" id="MobiDB-lite"/>
    </source>
</evidence>
<comment type="caution">
    <text evidence="3">The sequence shown here is derived from an EMBL/GenBank/DDBJ whole genome shotgun (WGS) entry which is preliminary data.</text>
</comment>
<sequence>MVLRITRGYSPEYLLKEVATGRENYYTGAVAAGEPPGRWWGAGAEQLGLRGLVDAQDMRAVYERFLDPRAEGFKDPQRWDEVTTLGHTGRKYLSEDELYAAAVEREPYATPERRVELRTEAGKAARHNVAFFDVTFNVQKSVTLLHTAFEAQEVAARTAGDEETAVAWAQFRQAVEDAIWAGNNAGLTYLAEHAGYTRVGHHGGADGRYADAHDWVVASFFQHDSRNHDPHLHIHNGLLNRVQGPDGQWRTLDGRSLYRWRPAAAAVAERTTAERLTPAIGVLLATRPDGKAREVVGVAQEAMDLISSRRRTLTAKAEELVAAFETRYGRAPNGLQRERLMQQATLLTRCAKSHTGETREELLDRIDARIRADINGGLAGVAQMALAARGDGPTVQEWSPRAVIELALAQVQQRKSGWTRADLAAEINAALPDYLGLPDGADVARLLDTLTDEAIACVRSLDHARPGDALLPAELRLNNDDSAYVSPGSTLYATDDHIHTERVLVAATAGGGAAALPHPVAARFLDGLRSAGIELGVDQAAAVRGVLTSGARVESLVGPAGTGKSFVVGAIARGWTHPGGDPAPDGSPPGGVPRRVFGLATSQIATKVLTEEGLTARNVTRWLATQDRLAAGPGAGLPQPIEGDEAWRLHAGDLVVVDESAMTDTTALAQIHRYVDAAGAKLLLVGDHKQLAAVGAGGAMDLLAAAGNRYELTEARRFTHDWERAASLRLRAGDTDVLRTYHQHGRLLDAGTREQAEQSAARAWLGDILAGRRSLLLVDTNDQAARLSAQLRAELVRLGRVADDGIPLASQGTVAGVGDLVQARFNGWDLAGVDGNRRGPINRETYQVTSIRDDGGLDVAPVLGPRPDGAVPGLGERLVLPASYVAGHLALAYASTVHAVQGQTVDSSHAVITSGTSLAALYVGLSRGRGANTAHVATVSQVDDPAQGSERHQLHRDPVAVLAGLLNTDEPVGTRSALAIATESAEEAGSVRTAAELLADAAQLAATERTAVWLDQLTATGVLTADQRARLAAEDGAPALARTLRCAELAGHDPHQTLADAVTHGSLTGAKNLAHVLSARITDGGTRRFDPVGSTYAEWTPRIDNPDWNDYLTALAAAADHRAAELGRAAAADAPGWAVEALGPVPDDRTERDSWEERAGVVAAYRELRGHDDPAEALGAAPKAGQVEQYAAYRAAWRVLGRPEVDQATHQLSDGQLRMRVRGWQREQAWGPRYVGHELADTHQAAAHHRQTAALRRAEADTGTDCAERVRLHREAAEAAALADALDHRAAQLQQLDDARAAWLAHTAGTRAAAEDAEALLAERHANDAEPEPVVTAEEWLAAHRAAVTADEHTREITADDVTHNGDQDRAMVDPAVGADPTAAELREVAVAEPRQAEEDVVRVPSADEVSGSVTRARRSLAEIAARDEADQHAADHERSAQLGRWHDDDHTVNEQAAVDESVLEFDPSEPSR</sequence>
<evidence type="ECO:0000313" key="3">
    <source>
        <dbReference type="EMBL" id="MDT0352904.1"/>
    </source>
</evidence>
<organism evidence="3 4">
    <name type="scientific">Pseudonocardia charpentierae</name>
    <dbReference type="NCBI Taxonomy" id="3075545"/>
    <lineage>
        <taxon>Bacteria</taxon>
        <taxon>Bacillati</taxon>
        <taxon>Actinomycetota</taxon>
        <taxon>Actinomycetes</taxon>
        <taxon>Pseudonocardiales</taxon>
        <taxon>Pseudonocardiaceae</taxon>
        <taxon>Pseudonocardia</taxon>
    </lineage>
</organism>
<protein>
    <submittedName>
        <fullName evidence="3">MobF family relaxase</fullName>
    </submittedName>
</protein>
<dbReference type="RefSeq" id="WP_311559414.1">
    <property type="nucleotide sequence ID" value="NZ_JAVREJ010000023.1"/>
</dbReference>
<proteinExistence type="predicted"/>
<evidence type="ECO:0000313" key="4">
    <source>
        <dbReference type="Proteomes" id="UP001183202"/>
    </source>
</evidence>
<dbReference type="InterPro" id="IPR014862">
    <property type="entry name" value="TrwC"/>
</dbReference>
<dbReference type="InterPro" id="IPR027417">
    <property type="entry name" value="P-loop_NTPase"/>
</dbReference>
<dbReference type="SUPFAM" id="SSF52540">
    <property type="entry name" value="P-loop containing nucleoside triphosphate hydrolases"/>
    <property type="match status" value="2"/>
</dbReference>
<keyword evidence="4" id="KW-1185">Reference proteome</keyword>
<accession>A0ABU2NI42</accession>
<name>A0ABU2NI42_9PSEU</name>